<gene>
    <name evidence="1" type="ORF">LTRI10_LOCUS12024</name>
</gene>
<dbReference type="Proteomes" id="UP001497516">
    <property type="component" value="Chromosome 2"/>
</dbReference>
<name>A0AAV2D9E6_9ROSI</name>
<accession>A0AAV2D9E6</accession>
<organism evidence="1 2">
    <name type="scientific">Linum trigynum</name>
    <dbReference type="NCBI Taxonomy" id="586398"/>
    <lineage>
        <taxon>Eukaryota</taxon>
        <taxon>Viridiplantae</taxon>
        <taxon>Streptophyta</taxon>
        <taxon>Embryophyta</taxon>
        <taxon>Tracheophyta</taxon>
        <taxon>Spermatophyta</taxon>
        <taxon>Magnoliopsida</taxon>
        <taxon>eudicotyledons</taxon>
        <taxon>Gunneridae</taxon>
        <taxon>Pentapetalae</taxon>
        <taxon>rosids</taxon>
        <taxon>fabids</taxon>
        <taxon>Malpighiales</taxon>
        <taxon>Linaceae</taxon>
        <taxon>Linum</taxon>
    </lineage>
</organism>
<protein>
    <submittedName>
        <fullName evidence="1">Uncharacterized protein</fullName>
    </submittedName>
</protein>
<dbReference type="EMBL" id="OZ034815">
    <property type="protein sequence ID" value="CAL1369385.1"/>
    <property type="molecule type" value="Genomic_DNA"/>
</dbReference>
<keyword evidence="2" id="KW-1185">Reference proteome</keyword>
<sequence length="71" mass="7336">MRTPTASSTSSCLGLDITTSLGKGIIIDRNIDFSLDQGIDTKVPKNAKPSSADLMECAAGEVEAAKAAVPR</sequence>
<evidence type="ECO:0000313" key="2">
    <source>
        <dbReference type="Proteomes" id="UP001497516"/>
    </source>
</evidence>
<dbReference type="AlphaFoldDB" id="A0AAV2D9E6"/>
<proteinExistence type="predicted"/>
<reference evidence="1 2" key="1">
    <citation type="submission" date="2024-04" db="EMBL/GenBank/DDBJ databases">
        <authorList>
            <person name="Fracassetti M."/>
        </authorList>
    </citation>
    <scope>NUCLEOTIDE SEQUENCE [LARGE SCALE GENOMIC DNA]</scope>
</reference>
<evidence type="ECO:0000313" key="1">
    <source>
        <dbReference type="EMBL" id="CAL1369385.1"/>
    </source>
</evidence>